<evidence type="ECO:0000313" key="4">
    <source>
        <dbReference type="Proteomes" id="UP001553843"/>
    </source>
</evidence>
<evidence type="ECO:0000256" key="2">
    <source>
        <dbReference type="SAM" id="Phobius"/>
    </source>
</evidence>
<keyword evidence="2" id="KW-0472">Membrane</keyword>
<keyword evidence="4" id="KW-1185">Reference proteome</keyword>
<dbReference type="Proteomes" id="UP001553843">
    <property type="component" value="Unassembled WGS sequence"/>
</dbReference>
<sequence>MTVPDKDDVDALMTAITDDPVPEEALSDPAFAAEHVAAVADVALLRERLGVIGAVLAAAPKAPPERVVPLRAPRTARRRFTVALGAVAAAAAAVTVIGGMGWLAVDAGRGAGAGGDADGSGAKAAAPDERGDGSARQEAARTPEGFVACSRLIVEGTVTAVDAVPGAARDRITLKVTRHIKPASGDRTVTFPMSHDVDPRLQKGDRTLITVPKGAAEPDNWATGKEGDELRRMILKALPGSAGIRCPE</sequence>
<name>A0ABV3LQS2_9ACTN</name>
<feature type="compositionally biased region" description="Basic and acidic residues" evidence="1">
    <location>
        <begin position="126"/>
        <end position="141"/>
    </location>
</feature>
<proteinExistence type="predicted"/>
<comment type="caution">
    <text evidence="3">The sequence shown here is derived from an EMBL/GenBank/DDBJ whole genome shotgun (WGS) entry which is preliminary data.</text>
</comment>
<evidence type="ECO:0000313" key="3">
    <source>
        <dbReference type="EMBL" id="MEW2361812.1"/>
    </source>
</evidence>
<gene>
    <name evidence="3" type="ORF">AB0887_07535</name>
</gene>
<feature type="transmembrane region" description="Helical" evidence="2">
    <location>
        <begin position="80"/>
        <end position="105"/>
    </location>
</feature>
<keyword evidence="2" id="KW-0812">Transmembrane</keyword>
<evidence type="ECO:0000256" key="1">
    <source>
        <dbReference type="SAM" id="MobiDB-lite"/>
    </source>
</evidence>
<organism evidence="3 4">
    <name type="scientific">Streptomyces huasconensis</name>
    <dbReference type="NCBI Taxonomy" id="1854574"/>
    <lineage>
        <taxon>Bacteria</taxon>
        <taxon>Bacillati</taxon>
        <taxon>Actinomycetota</taxon>
        <taxon>Actinomycetes</taxon>
        <taxon>Kitasatosporales</taxon>
        <taxon>Streptomycetaceae</taxon>
        <taxon>Streptomyces</taxon>
    </lineage>
</organism>
<dbReference type="RefSeq" id="WP_359973146.1">
    <property type="nucleotide sequence ID" value="NZ_JBEYRS010000002.1"/>
</dbReference>
<protein>
    <submittedName>
        <fullName evidence="3">Uncharacterized protein</fullName>
    </submittedName>
</protein>
<dbReference type="EMBL" id="JBEYRS010000002">
    <property type="protein sequence ID" value="MEW2361812.1"/>
    <property type="molecule type" value="Genomic_DNA"/>
</dbReference>
<reference evidence="3 4" key="1">
    <citation type="submission" date="2024-06" db="EMBL/GenBank/DDBJ databases">
        <title>The Natural Products Discovery Center: Release of the First 8490 Sequenced Strains for Exploring Actinobacteria Biosynthetic Diversity.</title>
        <authorList>
            <person name="Kalkreuter E."/>
            <person name="Kautsar S.A."/>
            <person name="Yang D."/>
            <person name="Bader C.D."/>
            <person name="Teijaro C.N."/>
            <person name="Fluegel L."/>
            <person name="Davis C.M."/>
            <person name="Simpson J.R."/>
            <person name="Lauterbach L."/>
            <person name="Steele A.D."/>
            <person name="Gui C."/>
            <person name="Meng S."/>
            <person name="Li G."/>
            <person name="Viehrig K."/>
            <person name="Ye F."/>
            <person name="Su P."/>
            <person name="Kiefer A.F."/>
            <person name="Nichols A."/>
            <person name="Cepeda A.J."/>
            <person name="Yan W."/>
            <person name="Fan B."/>
            <person name="Jiang Y."/>
            <person name="Adhikari A."/>
            <person name="Zheng C.-J."/>
            <person name="Schuster L."/>
            <person name="Cowan T.M."/>
            <person name="Smanski M.J."/>
            <person name="Chevrette M.G."/>
            <person name="De Carvalho L.P.S."/>
            <person name="Shen B."/>
        </authorList>
    </citation>
    <scope>NUCLEOTIDE SEQUENCE [LARGE SCALE GENOMIC DNA]</scope>
    <source>
        <strain evidence="3 4">NPDC047833</strain>
    </source>
</reference>
<feature type="region of interest" description="Disordered" evidence="1">
    <location>
        <begin position="113"/>
        <end position="141"/>
    </location>
</feature>
<keyword evidence="2" id="KW-1133">Transmembrane helix</keyword>
<accession>A0ABV3LQS2</accession>